<keyword evidence="1" id="KW-0597">Phosphoprotein</keyword>
<dbReference type="InterPro" id="IPR037100">
    <property type="entry name" value="Spo0B_C_sf"/>
</dbReference>
<feature type="domain" description="Sporulation initiation phosphotransferase B C-terminal" evidence="4">
    <location>
        <begin position="62"/>
        <end position="175"/>
    </location>
</feature>
<proteinExistence type="predicted"/>
<dbReference type="InterPro" id="IPR016122">
    <property type="entry name" value="SpoOB_C"/>
</dbReference>
<evidence type="ECO:0000256" key="1">
    <source>
        <dbReference type="ARBA" id="ARBA00022553"/>
    </source>
</evidence>
<gene>
    <name evidence="5" type="ORF">IC621_13300</name>
</gene>
<keyword evidence="6" id="KW-1185">Reference proteome</keyword>
<accession>A0A926NI49</accession>
<protein>
    <submittedName>
        <fullName evidence="5">Sporulation initiation phosphotransferase B</fullName>
    </submittedName>
</protein>
<dbReference type="AlphaFoldDB" id="A0A926NI49"/>
<evidence type="ECO:0000313" key="5">
    <source>
        <dbReference type="EMBL" id="MBD1381210.1"/>
    </source>
</evidence>
<sequence>MKYSQKDWSIVDLLSHSRHDWMNKLQLIKGNLSLNKYERVHKIMEEIVIEAQHESMLSHLNMPEFSCLLMTFNWQPHNFSLEYEVIGKTLDLSDYDQTVTAWCLSFLMTLNDSVEKGAENHLILSIGTSNEKDQIRLFFDFNGTITDKKSLEGFFVETKSAEVSNPLIHDQELSAMVHFK</sequence>
<dbReference type="Gene3D" id="1.10.287.130">
    <property type="match status" value="1"/>
</dbReference>
<comment type="caution">
    <text evidence="5">The sequence shown here is derived from an EMBL/GenBank/DDBJ whole genome shotgun (WGS) entry which is preliminary data.</text>
</comment>
<name>A0A926NI49_9BACI</name>
<dbReference type="InterPro" id="IPR039506">
    <property type="entry name" value="SPOB_a"/>
</dbReference>
<dbReference type="EMBL" id="JACXAI010000016">
    <property type="protein sequence ID" value="MBD1381210.1"/>
    <property type="molecule type" value="Genomic_DNA"/>
</dbReference>
<dbReference type="SMART" id="SM01317">
    <property type="entry name" value="SPOB_ab"/>
    <property type="match status" value="1"/>
</dbReference>
<dbReference type="GO" id="GO:0000155">
    <property type="term" value="F:phosphorelay sensor kinase activity"/>
    <property type="evidence" value="ECO:0007669"/>
    <property type="project" value="InterPro"/>
</dbReference>
<evidence type="ECO:0000256" key="2">
    <source>
        <dbReference type="ARBA" id="ARBA00022679"/>
    </source>
</evidence>
<evidence type="ECO:0000259" key="4">
    <source>
        <dbReference type="SMART" id="SM01317"/>
    </source>
</evidence>
<dbReference type="Pfam" id="PF14682">
    <property type="entry name" value="SPOB_ab"/>
    <property type="match status" value="1"/>
</dbReference>
<dbReference type="Gene3D" id="3.30.565.30">
    <property type="entry name" value="Sporulation initiation phosphotransferase B (SpoOB), C-terminal domain"/>
    <property type="match status" value="1"/>
</dbReference>
<reference evidence="5" key="1">
    <citation type="submission" date="2020-09" db="EMBL/GenBank/DDBJ databases">
        <title>A novel bacterium of genus Bacillus, isolated from South China Sea.</title>
        <authorList>
            <person name="Huang H."/>
            <person name="Mo K."/>
            <person name="Hu Y."/>
        </authorList>
    </citation>
    <scope>NUCLEOTIDE SEQUENCE</scope>
    <source>
        <strain evidence="5">IB182487</strain>
    </source>
</reference>
<keyword evidence="3" id="KW-0418">Kinase</keyword>
<dbReference type="Proteomes" id="UP000626844">
    <property type="component" value="Unassembled WGS sequence"/>
</dbReference>
<dbReference type="RefSeq" id="WP_191158804.1">
    <property type="nucleotide sequence ID" value="NZ_JACXAI010000016.1"/>
</dbReference>
<dbReference type="SUPFAM" id="SSF55890">
    <property type="entry name" value="Sporulation response regulatory protein Spo0B"/>
    <property type="match status" value="1"/>
</dbReference>
<dbReference type="InterPro" id="IPR016120">
    <property type="entry name" value="Sig_transdc_His_kin_SpoOB"/>
</dbReference>
<evidence type="ECO:0000313" key="6">
    <source>
        <dbReference type="Proteomes" id="UP000626844"/>
    </source>
</evidence>
<keyword evidence="2" id="KW-0808">Transferase</keyword>
<organism evidence="5 6">
    <name type="scientific">Metabacillus arenae</name>
    <dbReference type="NCBI Taxonomy" id="2771434"/>
    <lineage>
        <taxon>Bacteria</taxon>
        <taxon>Bacillati</taxon>
        <taxon>Bacillota</taxon>
        <taxon>Bacilli</taxon>
        <taxon>Bacillales</taxon>
        <taxon>Bacillaceae</taxon>
        <taxon>Metabacillus</taxon>
    </lineage>
</organism>
<evidence type="ECO:0000256" key="3">
    <source>
        <dbReference type="ARBA" id="ARBA00022777"/>
    </source>
</evidence>
<dbReference type="Pfam" id="PF14689">
    <property type="entry name" value="SPOB_a"/>
    <property type="match status" value="1"/>
</dbReference>